<reference evidence="3" key="1">
    <citation type="submission" date="2012-12" db="EMBL/GenBank/DDBJ databases">
        <authorList>
            <person name="Hellsten U."/>
            <person name="Grimwood J."/>
            <person name="Chapman J.A."/>
            <person name="Shapiro H."/>
            <person name="Aerts A."/>
            <person name="Otillar R.P."/>
            <person name="Terry A.Y."/>
            <person name="Boore J.L."/>
            <person name="Simakov O."/>
            <person name="Marletaz F."/>
            <person name="Cho S.-J."/>
            <person name="Edsinger-Gonzales E."/>
            <person name="Havlak P."/>
            <person name="Kuo D.-H."/>
            <person name="Larsson T."/>
            <person name="Lv J."/>
            <person name="Arendt D."/>
            <person name="Savage R."/>
            <person name="Osoegawa K."/>
            <person name="de Jong P."/>
            <person name="Lindberg D.R."/>
            <person name="Seaver E.C."/>
            <person name="Weisblat D.A."/>
            <person name="Putnam N.H."/>
            <person name="Grigoriev I.V."/>
            <person name="Rokhsar D.S."/>
        </authorList>
    </citation>
    <scope>NUCLEOTIDE SEQUENCE</scope>
</reference>
<evidence type="ECO:0000313" key="3">
    <source>
        <dbReference type="Proteomes" id="UP000015101"/>
    </source>
</evidence>
<sequence length="109" mass="12826">MWIGYIGDNSTSFYVEYNKRQADYSRNDSSVDFLQCHSDLPSIFKCGYNSSSVNLYDYQMNLFLKHENRELHLKNISCHYNVKEIAFDCLNFFPVVFRVILLVVFSLKG</sequence>
<dbReference type="HOGENOM" id="CLU_2186781_0_0_1"/>
<gene>
    <name evidence="2" type="primary">20199107</name>
    <name evidence="1" type="ORF">HELRODRAFT_161288</name>
</gene>
<proteinExistence type="predicted"/>
<evidence type="ECO:0000313" key="2">
    <source>
        <dbReference type="EnsemblMetazoa" id="HelroP161288"/>
    </source>
</evidence>
<dbReference type="EMBL" id="KB096742">
    <property type="protein sequence ID" value="ESO02061.1"/>
    <property type="molecule type" value="Genomic_DNA"/>
</dbReference>
<reference evidence="2" key="3">
    <citation type="submission" date="2015-06" db="UniProtKB">
        <authorList>
            <consortium name="EnsemblMetazoa"/>
        </authorList>
    </citation>
    <scope>IDENTIFICATION</scope>
</reference>
<dbReference type="EMBL" id="AMQM01000782">
    <property type="status" value="NOT_ANNOTATED_CDS"/>
    <property type="molecule type" value="Genomic_DNA"/>
</dbReference>
<dbReference type="RefSeq" id="XP_009019469.1">
    <property type="nucleotide sequence ID" value="XM_009021221.1"/>
</dbReference>
<dbReference type="AlphaFoldDB" id="T1ERA7"/>
<protein>
    <submittedName>
        <fullName evidence="1 2">Uncharacterized protein</fullName>
    </submittedName>
</protein>
<dbReference type="Proteomes" id="UP000015101">
    <property type="component" value="Unassembled WGS sequence"/>
</dbReference>
<name>T1ERA7_HELRO</name>
<dbReference type="CTD" id="20199107"/>
<dbReference type="GeneID" id="20199107"/>
<dbReference type="EnsemblMetazoa" id="HelroT161288">
    <property type="protein sequence ID" value="HelroP161288"/>
    <property type="gene ID" value="HelroG161288"/>
</dbReference>
<keyword evidence="3" id="KW-1185">Reference proteome</keyword>
<evidence type="ECO:0000313" key="1">
    <source>
        <dbReference type="EMBL" id="ESO02061.1"/>
    </source>
</evidence>
<organism evidence="2 3">
    <name type="scientific">Helobdella robusta</name>
    <name type="common">Californian leech</name>
    <dbReference type="NCBI Taxonomy" id="6412"/>
    <lineage>
        <taxon>Eukaryota</taxon>
        <taxon>Metazoa</taxon>
        <taxon>Spiralia</taxon>
        <taxon>Lophotrochozoa</taxon>
        <taxon>Annelida</taxon>
        <taxon>Clitellata</taxon>
        <taxon>Hirudinea</taxon>
        <taxon>Rhynchobdellida</taxon>
        <taxon>Glossiphoniidae</taxon>
        <taxon>Helobdella</taxon>
    </lineage>
</organism>
<accession>T1ERA7</accession>
<reference evidence="1 3" key="2">
    <citation type="journal article" date="2013" name="Nature">
        <title>Insights into bilaterian evolution from three spiralian genomes.</title>
        <authorList>
            <person name="Simakov O."/>
            <person name="Marletaz F."/>
            <person name="Cho S.J."/>
            <person name="Edsinger-Gonzales E."/>
            <person name="Havlak P."/>
            <person name="Hellsten U."/>
            <person name="Kuo D.H."/>
            <person name="Larsson T."/>
            <person name="Lv J."/>
            <person name="Arendt D."/>
            <person name="Savage R."/>
            <person name="Osoegawa K."/>
            <person name="de Jong P."/>
            <person name="Grimwood J."/>
            <person name="Chapman J.A."/>
            <person name="Shapiro H."/>
            <person name="Aerts A."/>
            <person name="Otillar R.P."/>
            <person name="Terry A.Y."/>
            <person name="Boore J.L."/>
            <person name="Grigoriev I.V."/>
            <person name="Lindberg D.R."/>
            <person name="Seaver E.C."/>
            <person name="Weisblat D.A."/>
            <person name="Putnam N.H."/>
            <person name="Rokhsar D.S."/>
        </authorList>
    </citation>
    <scope>NUCLEOTIDE SEQUENCE</scope>
</reference>
<dbReference type="InParanoid" id="T1ERA7"/>
<dbReference type="KEGG" id="hro:HELRODRAFT_161288"/>